<feature type="non-terminal residue" evidence="2">
    <location>
        <position position="90"/>
    </location>
</feature>
<dbReference type="EMBL" id="BKCJ011684523">
    <property type="protein sequence ID" value="GFD46835.1"/>
    <property type="molecule type" value="Genomic_DNA"/>
</dbReference>
<protein>
    <submittedName>
        <fullName evidence="2">Uncharacterized protein</fullName>
    </submittedName>
</protein>
<comment type="caution">
    <text evidence="2">The sequence shown here is derived from an EMBL/GenBank/DDBJ whole genome shotgun (WGS) entry which is preliminary data.</text>
</comment>
<name>A0A699WGK9_TANCI</name>
<feature type="region of interest" description="Disordered" evidence="1">
    <location>
        <begin position="59"/>
        <end position="90"/>
    </location>
</feature>
<accession>A0A699WGK9</accession>
<feature type="compositionally biased region" description="Acidic residues" evidence="1">
    <location>
        <begin position="76"/>
        <end position="90"/>
    </location>
</feature>
<dbReference type="AlphaFoldDB" id="A0A699WGK9"/>
<organism evidence="2">
    <name type="scientific">Tanacetum cinerariifolium</name>
    <name type="common">Dalmatian daisy</name>
    <name type="synonym">Chrysanthemum cinerariifolium</name>
    <dbReference type="NCBI Taxonomy" id="118510"/>
    <lineage>
        <taxon>Eukaryota</taxon>
        <taxon>Viridiplantae</taxon>
        <taxon>Streptophyta</taxon>
        <taxon>Embryophyta</taxon>
        <taxon>Tracheophyta</taxon>
        <taxon>Spermatophyta</taxon>
        <taxon>Magnoliopsida</taxon>
        <taxon>eudicotyledons</taxon>
        <taxon>Gunneridae</taxon>
        <taxon>Pentapetalae</taxon>
        <taxon>asterids</taxon>
        <taxon>campanulids</taxon>
        <taxon>Asterales</taxon>
        <taxon>Asteraceae</taxon>
        <taxon>Asteroideae</taxon>
        <taxon>Anthemideae</taxon>
        <taxon>Anthemidinae</taxon>
        <taxon>Tanacetum</taxon>
    </lineage>
</organism>
<proteinExistence type="predicted"/>
<gene>
    <name evidence="2" type="ORF">Tci_918804</name>
</gene>
<evidence type="ECO:0000313" key="2">
    <source>
        <dbReference type="EMBL" id="GFD46835.1"/>
    </source>
</evidence>
<reference evidence="2" key="1">
    <citation type="journal article" date="2019" name="Sci. Rep.">
        <title>Draft genome of Tanacetum cinerariifolium, the natural source of mosquito coil.</title>
        <authorList>
            <person name="Yamashiro T."/>
            <person name="Shiraishi A."/>
            <person name="Satake H."/>
            <person name="Nakayama K."/>
        </authorList>
    </citation>
    <scope>NUCLEOTIDE SEQUENCE</scope>
</reference>
<evidence type="ECO:0000256" key="1">
    <source>
        <dbReference type="SAM" id="MobiDB-lite"/>
    </source>
</evidence>
<sequence>MAIPMVMLNDEIKTSVDYSKYLAKSKGGKPKGGGIGLLTKKGVEVVVEKIETVRVPKKKRTETVIDQSGQSKEVVEPVDSEETKEDEETP</sequence>